<dbReference type="InterPro" id="IPR002589">
    <property type="entry name" value="Macro_dom"/>
</dbReference>
<organism evidence="2 3">
    <name type="scientific">Alosa alosa</name>
    <name type="common">allis shad</name>
    <dbReference type="NCBI Taxonomy" id="278164"/>
    <lineage>
        <taxon>Eukaryota</taxon>
        <taxon>Metazoa</taxon>
        <taxon>Chordata</taxon>
        <taxon>Craniata</taxon>
        <taxon>Vertebrata</taxon>
        <taxon>Euteleostomi</taxon>
        <taxon>Actinopterygii</taxon>
        <taxon>Neopterygii</taxon>
        <taxon>Teleostei</taxon>
        <taxon>Clupei</taxon>
        <taxon>Clupeiformes</taxon>
        <taxon>Clupeoidei</taxon>
        <taxon>Clupeidae</taxon>
        <taxon>Alosa</taxon>
    </lineage>
</organism>
<dbReference type="InterPro" id="IPR043472">
    <property type="entry name" value="Macro_dom-like"/>
</dbReference>
<dbReference type="PANTHER" id="PTHR11106:SF104">
    <property type="entry name" value="ADP-RIBOSE GLYCOHYDROLASE MACROD2"/>
    <property type="match status" value="1"/>
</dbReference>
<dbReference type="GO" id="GO:0140293">
    <property type="term" value="F:ADP-ribosylglutamate hydrolase activity"/>
    <property type="evidence" value="ECO:0007669"/>
    <property type="project" value="TreeGrafter"/>
</dbReference>
<evidence type="ECO:0000259" key="1">
    <source>
        <dbReference type="PROSITE" id="PS51154"/>
    </source>
</evidence>
<dbReference type="Gene3D" id="3.40.220.10">
    <property type="entry name" value="Leucine Aminopeptidase, subunit E, domain 1"/>
    <property type="match status" value="1"/>
</dbReference>
<dbReference type="Proteomes" id="UP000823561">
    <property type="component" value="Chromosome 18"/>
</dbReference>
<protein>
    <recommendedName>
        <fullName evidence="1">Macro domain-containing protein</fullName>
    </recommendedName>
</protein>
<gene>
    <name evidence="2" type="ORF">AALO_G00237560</name>
</gene>
<dbReference type="GO" id="GO:0042278">
    <property type="term" value="P:purine nucleoside metabolic process"/>
    <property type="evidence" value="ECO:0007669"/>
    <property type="project" value="TreeGrafter"/>
</dbReference>
<dbReference type="GO" id="GO:0005654">
    <property type="term" value="C:nucleoplasm"/>
    <property type="evidence" value="ECO:0007669"/>
    <property type="project" value="TreeGrafter"/>
</dbReference>
<accession>A0AAV6FZU4</accession>
<sequence length="70" mass="7177">ANSSLLGGGGVDGCIHRAAGPCLYEECHTLNGCTTGKAKITGGYDLPAKCKSSSHFTPLASTASRPPWQQ</sequence>
<dbReference type="PANTHER" id="PTHR11106">
    <property type="entry name" value="GANGLIOSIDE INDUCED DIFFERENTIATION ASSOCIATED PROTEIN 2-RELATED"/>
    <property type="match status" value="1"/>
</dbReference>
<reference evidence="2" key="1">
    <citation type="submission" date="2020-10" db="EMBL/GenBank/DDBJ databases">
        <title>Chromosome-scale genome assembly of the Allis shad, Alosa alosa.</title>
        <authorList>
            <person name="Margot Z."/>
            <person name="Christophe K."/>
            <person name="Cabau C."/>
            <person name="Louis A."/>
            <person name="Berthelot C."/>
            <person name="Parey E."/>
            <person name="Roest Crollius H."/>
            <person name="Montfort J."/>
            <person name="Robinson-Rechavi M."/>
            <person name="Bucao C."/>
            <person name="Bouchez O."/>
            <person name="Gislard M."/>
            <person name="Lluch J."/>
            <person name="Milhes M."/>
            <person name="Lampietro C."/>
            <person name="Lopez Roques C."/>
            <person name="Donnadieu C."/>
            <person name="Braasch I."/>
            <person name="Desvignes T."/>
            <person name="Postlethwait J."/>
            <person name="Bobe J."/>
            <person name="Guiguen Y."/>
        </authorList>
    </citation>
    <scope>NUCLEOTIDE SEQUENCE</scope>
    <source>
        <strain evidence="2">M-15738</strain>
        <tissue evidence="2">Blood</tissue>
    </source>
</reference>
<evidence type="ECO:0000313" key="3">
    <source>
        <dbReference type="Proteomes" id="UP000823561"/>
    </source>
</evidence>
<dbReference type="SUPFAM" id="SSF52949">
    <property type="entry name" value="Macro domain-like"/>
    <property type="match status" value="1"/>
</dbReference>
<dbReference type="EMBL" id="JADWDJ010000018">
    <property type="protein sequence ID" value="KAG5266901.1"/>
    <property type="molecule type" value="Genomic_DNA"/>
</dbReference>
<comment type="caution">
    <text evidence="2">The sequence shown here is derived from an EMBL/GenBank/DDBJ whole genome shotgun (WGS) entry which is preliminary data.</text>
</comment>
<keyword evidence="3" id="KW-1185">Reference proteome</keyword>
<proteinExistence type="predicted"/>
<evidence type="ECO:0000313" key="2">
    <source>
        <dbReference type="EMBL" id="KAG5266901.1"/>
    </source>
</evidence>
<dbReference type="Pfam" id="PF01661">
    <property type="entry name" value="Macro"/>
    <property type="match status" value="1"/>
</dbReference>
<dbReference type="GO" id="GO:0006974">
    <property type="term" value="P:DNA damage response"/>
    <property type="evidence" value="ECO:0007669"/>
    <property type="project" value="TreeGrafter"/>
</dbReference>
<dbReference type="PROSITE" id="PS51154">
    <property type="entry name" value="MACRO"/>
    <property type="match status" value="1"/>
</dbReference>
<feature type="domain" description="Macro" evidence="1">
    <location>
        <begin position="1"/>
        <end position="70"/>
    </location>
</feature>
<dbReference type="AlphaFoldDB" id="A0AAV6FZU4"/>
<name>A0AAV6FZU4_9TELE</name>
<dbReference type="GO" id="GO:0140291">
    <property type="term" value="P:peptidyl-glutamate ADP-deribosylation"/>
    <property type="evidence" value="ECO:0007669"/>
    <property type="project" value="TreeGrafter"/>
</dbReference>
<feature type="non-terminal residue" evidence="2">
    <location>
        <position position="1"/>
    </location>
</feature>